<dbReference type="AlphaFoldDB" id="A0A6A4QN57"/>
<sequence>MVMMLMKSIACVFLVFLSAAMLSTARLMRTGAEVNGSSAMKASIATSTTNKTMVKTLTGIEENLKKLSIKQVKIKVGNANKSASKVQGNRSVRSSYLYDEVDKGLMAFTADYHRPKHHPPKNN</sequence>
<name>A0A6A4QN57_LUPAL</name>
<organism evidence="1 2">
    <name type="scientific">Lupinus albus</name>
    <name type="common">White lupine</name>
    <name type="synonym">Lupinus termis</name>
    <dbReference type="NCBI Taxonomy" id="3870"/>
    <lineage>
        <taxon>Eukaryota</taxon>
        <taxon>Viridiplantae</taxon>
        <taxon>Streptophyta</taxon>
        <taxon>Embryophyta</taxon>
        <taxon>Tracheophyta</taxon>
        <taxon>Spermatophyta</taxon>
        <taxon>Magnoliopsida</taxon>
        <taxon>eudicotyledons</taxon>
        <taxon>Gunneridae</taxon>
        <taxon>Pentapetalae</taxon>
        <taxon>rosids</taxon>
        <taxon>fabids</taxon>
        <taxon>Fabales</taxon>
        <taxon>Fabaceae</taxon>
        <taxon>Papilionoideae</taxon>
        <taxon>50 kb inversion clade</taxon>
        <taxon>genistoids sensu lato</taxon>
        <taxon>core genistoids</taxon>
        <taxon>Genisteae</taxon>
        <taxon>Lupinus</taxon>
    </lineage>
</organism>
<dbReference type="Proteomes" id="UP000447434">
    <property type="component" value="Chromosome 4"/>
</dbReference>
<gene>
    <name evidence="1" type="ORF">Lalb_Chr04g0255371</name>
</gene>
<comment type="caution">
    <text evidence="1">The sequence shown here is derived from an EMBL/GenBank/DDBJ whole genome shotgun (WGS) entry which is preliminary data.</text>
</comment>
<accession>A0A6A4QN57</accession>
<dbReference type="EMBL" id="WOCE01000004">
    <property type="protein sequence ID" value="KAE9615451.1"/>
    <property type="molecule type" value="Genomic_DNA"/>
</dbReference>
<evidence type="ECO:0000313" key="2">
    <source>
        <dbReference type="Proteomes" id="UP000447434"/>
    </source>
</evidence>
<evidence type="ECO:0000313" key="1">
    <source>
        <dbReference type="EMBL" id="KAE9615451.1"/>
    </source>
</evidence>
<proteinExistence type="predicted"/>
<reference evidence="2" key="1">
    <citation type="journal article" date="2020" name="Nat. Commun.">
        <title>Genome sequence of the cluster root forming white lupin.</title>
        <authorList>
            <person name="Hufnagel B."/>
            <person name="Marques A."/>
            <person name="Soriano A."/>
            <person name="Marques L."/>
            <person name="Divol F."/>
            <person name="Doumas P."/>
            <person name="Sallet E."/>
            <person name="Mancinotti D."/>
            <person name="Carrere S."/>
            <person name="Marande W."/>
            <person name="Arribat S."/>
            <person name="Keller J."/>
            <person name="Huneau C."/>
            <person name="Blein T."/>
            <person name="Aime D."/>
            <person name="Laguerre M."/>
            <person name="Taylor J."/>
            <person name="Schubert V."/>
            <person name="Nelson M."/>
            <person name="Geu-Flores F."/>
            <person name="Crespi M."/>
            <person name="Gallardo-Guerrero K."/>
            <person name="Delaux P.-M."/>
            <person name="Salse J."/>
            <person name="Berges H."/>
            <person name="Guyot R."/>
            <person name="Gouzy J."/>
            <person name="Peret B."/>
        </authorList>
    </citation>
    <scope>NUCLEOTIDE SEQUENCE [LARGE SCALE GENOMIC DNA]</scope>
    <source>
        <strain evidence="2">cv. Amiga</strain>
    </source>
</reference>
<dbReference type="OrthoDB" id="994020at2759"/>
<protein>
    <submittedName>
        <fullName evidence="1">Uncharacterized protein</fullName>
    </submittedName>
</protein>
<keyword evidence="2" id="KW-1185">Reference proteome</keyword>